<dbReference type="InParanoid" id="A0A1E1KUN0"/>
<sequence length="373" mass="41710">MAENTTQETYPPCLQVIQEIAKEQGLDMGLVELIMDEISAELRAHPAKKFMSDAQQECWLDIRLWCSLFPEKQSDFPGDKAPLEEYEKETTDRRMDKLVALRASKNKNTLASRSAGSGVESTPHSSDASATDDGGITALISQVSDITSKKYTWAKKVGEPAPATSEEDIISQRFNAVLDVRILAAKIAHGEENLKNVYSHRPLEHPLSQEERTKALTIISELQPMRGGKYVYSVSLPADPETRKRFTEGGQQSLSKASEMLKVAIRSDYRPNVRHFIYPWPLEYNVLKDKEAAAADLIFAYNVLVFWEYSMRNDKMNHITVERAAELMRSETSMPVTAWLMATNRSDPRIRVGDTAAGMGMGYDVAIAGVADE</sequence>
<feature type="region of interest" description="Disordered" evidence="1">
    <location>
        <begin position="108"/>
        <end position="133"/>
    </location>
</feature>
<evidence type="ECO:0000313" key="2">
    <source>
        <dbReference type="EMBL" id="CZT01816.1"/>
    </source>
</evidence>
<dbReference type="Proteomes" id="UP000178129">
    <property type="component" value="Unassembled WGS sequence"/>
</dbReference>
<accession>A0A1E1KUN0</accession>
<evidence type="ECO:0000313" key="3">
    <source>
        <dbReference type="Proteomes" id="UP000178129"/>
    </source>
</evidence>
<name>A0A1E1KUN0_9HELO</name>
<gene>
    <name evidence="2" type="ORF">RCO7_03583</name>
</gene>
<dbReference type="AlphaFoldDB" id="A0A1E1KUN0"/>
<feature type="compositionally biased region" description="Polar residues" evidence="1">
    <location>
        <begin position="108"/>
        <end position="129"/>
    </location>
</feature>
<dbReference type="EMBL" id="FJUW01000023">
    <property type="protein sequence ID" value="CZT01816.1"/>
    <property type="molecule type" value="Genomic_DNA"/>
</dbReference>
<keyword evidence="3" id="KW-1185">Reference proteome</keyword>
<evidence type="ECO:0000256" key="1">
    <source>
        <dbReference type="SAM" id="MobiDB-lite"/>
    </source>
</evidence>
<comment type="caution">
    <text evidence="2">The sequence shown here is derived from an EMBL/GenBank/DDBJ whole genome shotgun (WGS) entry which is preliminary data.</text>
</comment>
<protein>
    <submittedName>
        <fullName evidence="2">Uncharacterized protein</fullName>
    </submittedName>
</protein>
<proteinExistence type="predicted"/>
<organism evidence="2 3">
    <name type="scientific">Rhynchosporium graminicola</name>
    <dbReference type="NCBI Taxonomy" id="2792576"/>
    <lineage>
        <taxon>Eukaryota</taxon>
        <taxon>Fungi</taxon>
        <taxon>Dikarya</taxon>
        <taxon>Ascomycota</taxon>
        <taxon>Pezizomycotina</taxon>
        <taxon>Leotiomycetes</taxon>
        <taxon>Helotiales</taxon>
        <taxon>Ploettnerulaceae</taxon>
        <taxon>Rhynchosporium</taxon>
    </lineage>
</organism>
<reference evidence="3" key="1">
    <citation type="submission" date="2016-03" db="EMBL/GenBank/DDBJ databases">
        <authorList>
            <person name="Ploux O."/>
        </authorList>
    </citation>
    <scope>NUCLEOTIDE SEQUENCE [LARGE SCALE GENOMIC DNA]</scope>
    <source>
        <strain evidence="3">UK7</strain>
    </source>
</reference>